<reference evidence="2" key="1">
    <citation type="journal article" date="2015" name="Proc. Natl. Acad. Sci. U.S.A.">
        <title>Networks of energetic and metabolic interactions define dynamics in microbial communities.</title>
        <authorList>
            <person name="Embree M."/>
            <person name="Liu J.K."/>
            <person name="Al-Bassam M.M."/>
            <person name="Zengler K."/>
        </authorList>
    </citation>
    <scope>NUCLEOTIDE SEQUENCE</scope>
</reference>
<evidence type="ECO:0000313" key="2">
    <source>
        <dbReference type="EMBL" id="KUG23794.1"/>
    </source>
</evidence>
<dbReference type="Pfam" id="PF07883">
    <property type="entry name" value="Cupin_2"/>
    <property type="match status" value="1"/>
</dbReference>
<dbReference type="InterPro" id="IPR014710">
    <property type="entry name" value="RmlC-like_jellyroll"/>
</dbReference>
<comment type="caution">
    <text evidence="2">The sequence shown here is derived from an EMBL/GenBank/DDBJ whole genome shotgun (WGS) entry which is preliminary data.</text>
</comment>
<sequence>MLLHKNIKIERIISKGHTSPKTAWYDQKENEWVIVLEGAGSILFENGAEFNLKKGDYLNIPARTRHKVTRTDPDNITIWLAIHYW</sequence>
<dbReference type="EMBL" id="LNQE01000886">
    <property type="protein sequence ID" value="KUG23794.1"/>
    <property type="molecule type" value="Genomic_DNA"/>
</dbReference>
<evidence type="ECO:0000259" key="1">
    <source>
        <dbReference type="Pfam" id="PF07883"/>
    </source>
</evidence>
<gene>
    <name evidence="2" type="ORF">ASZ90_006390</name>
</gene>
<dbReference type="Gene3D" id="2.60.120.10">
    <property type="entry name" value="Jelly Rolls"/>
    <property type="match status" value="1"/>
</dbReference>
<accession>A0A0W8FSN0</accession>
<proteinExistence type="predicted"/>
<name>A0A0W8FSN0_9ZZZZ</name>
<dbReference type="InterPro" id="IPR011051">
    <property type="entry name" value="RmlC_Cupin_sf"/>
</dbReference>
<protein>
    <recommendedName>
        <fullName evidence="1">Cupin type-2 domain-containing protein</fullName>
    </recommendedName>
</protein>
<organism evidence="2">
    <name type="scientific">hydrocarbon metagenome</name>
    <dbReference type="NCBI Taxonomy" id="938273"/>
    <lineage>
        <taxon>unclassified sequences</taxon>
        <taxon>metagenomes</taxon>
        <taxon>ecological metagenomes</taxon>
    </lineage>
</organism>
<dbReference type="CDD" id="cd06981">
    <property type="entry name" value="cupin_reut_a1446"/>
    <property type="match status" value="1"/>
</dbReference>
<dbReference type="SUPFAM" id="SSF51182">
    <property type="entry name" value="RmlC-like cupins"/>
    <property type="match status" value="1"/>
</dbReference>
<feature type="domain" description="Cupin type-2" evidence="1">
    <location>
        <begin position="15"/>
        <end position="82"/>
    </location>
</feature>
<dbReference type="AlphaFoldDB" id="A0A0W8FSN0"/>
<dbReference type="InterPro" id="IPR013096">
    <property type="entry name" value="Cupin_2"/>
</dbReference>